<dbReference type="PANTHER" id="PTHR18919:SF107">
    <property type="entry name" value="ACETYL-COA ACETYLTRANSFERASE, CYTOSOLIC"/>
    <property type="match status" value="1"/>
</dbReference>
<dbReference type="InterPro" id="IPR020616">
    <property type="entry name" value="Thiolase_N"/>
</dbReference>
<dbReference type="SUPFAM" id="SSF53901">
    <property type="entry name" value="Thiolase-like"/>
    <property type="match status" value="2"/>
</dbReference>
<organism evidence="7 8">
    <name type="scientific">Roseateles koreensis</name>
    <dbReference type="NCBI Taxonomy" id="2987526"/>
    <lineage>
        <taxon>Bacteria</taxon>
        <taxon>Pseudomonadati</taxon>
        <taxon>Pseudomonadota</taxon>
        <taxon>Betaproteobacteria</taxon>
        <taxon>Burkholderiales</taxon>
        <taxon>Sphaerotilaceae</taxon>
        <taxon>Roseateles</taxon>
    </lineage>
</organism>
<evidence type="ECO:0000256" key="3">
    <source>
        <dbReference type="ARBA" id="ARBA00023315"/>
    </source>
</evidence>
<dbReference type="PROSITE" id="PS00099">
    <property type="entry name" value="THIOLASE_3"/>
    <property type="match status" value="1"/>
</dbReference>
<protein>
    <submittedName>
        <fullName evidence="7">Acetyl-CoA C-acetyltransferase</fullName>
    </submittedName>
</protein>
<keyword evidence="8" id="KW-1185">Reference proteome</keyword>
<dbReference type="Gene3D" id="3.40.47.10">
    <property type="match status" value="2"/>
</dbReference>
<accession>A0ABT5KVC7</accession>
<keyword evidence="2 4" id="KW-0808">Transferase</keyword>
<feature type="domain" description="Thiolase N-terminal" evidence="5">
    <location>
        <begin position="5"/>
        <end position="263"/>
    </location>
</feature>
<dbReference type="NCBIfam" id="TIGR01930">
    <property type="entry name" value="AcCoA-C-Actrans"/>
    <property type="match status" value="1"/>
</dbReference>
<evidence type="ECO:0000313" key="8">
    <source>
        <dbReference type="Proteomes" id="UP001219862"/>
    </source>
</evidence>
<sequence length="393" mass="40586">MTTDIVIVAAARTAIGKFGGTLAKTSAVELGATVVKDLLRRSGLEGGQINEVILGQVLTAGAGQNPARQTVIKSGLPQSVPGFTINKVCGSGLKAVMLAAQAIRDGDSDIVIAGGQENMSLAPHVLPGSRDGQRMGDWKLIDTMITDGLWDVYNQYHMGITAENVAKQYGISREAQDALALGSQQKAAAAQDAGRFKDEIAAVSIAQKKGDPIVFDADEFINRKSNADVLAGLRPAFDKAGSVTAGNASGLNDGAAGLLLMTATKAAQLGLTPLARIASYASAGLDPAIMGMGPVPAARKALERAGWKAQDLDLLEINEAFAAQACAVHQEMGWDMSKVNVNGGAIALGHPIGASGARILVTLLHEMQRRNAKKGIASLCIGGGMGVALTVER</sequence>
<evidence type="ECO:0000259" key="6">
    <source>
        <dbReference type="Pfam" id="PF02803"/>
    </source>
</evidence>
<gene>
    <name evidence="7" type="ORF">PRZ01_16220</name>
</gene>
<dbReference type="InterPro" id="IPR020613">
    <property type="entry name" value="Thiolase_CS"/>
</dbReference>
<dbReference type="Proteomes" id="UP001219862">
    <property type="component" value="Unassembled WGS sequence"/>
</dbReference>
<dbReference type="PROSITE" id="PS00737">
    <property type="entry name" value="THIOLASE_2"/>
    <property type="match status" value="1"/>
</dbReference>
<name>A0ABT5KVC7_9BURK</name>
<dbReference type="InterPro" id="IPR002155">
    <property type="entry name" value="Thiolase"/>
</dbReference>
<dbReference type="PANTHER" id="PTHR18919">
    <property type="entry name" value="ACETYL-COA C-ACYLTRANSFERASE"/>
    <property type="match status" value="1"/>
</dbReference>
<evidence type="ECO:0000259" key="5">
    <source>
        <dbReference type="Pfam" id="PF00108"/>
    </source>
</evidence>
<comment type="similarity">
    <text evidence="1 4">Belongs to the thiolase-like superfamily. Thiolase family.</text>
</comment>
<dbReference type="InterPro" id="IPR020615">
    <property type="entry name" value="Thiolase_acyl_enz_int_AS"/>
</dbReference>
<evidence type="ECO:0000313" key="7">
    <source>
        <dbReference type="EMBL" id="MDC8786736.1"/>
    </source>
</evidence>
<dbReference type="Pfam" id="PF00108">
    <property type="entry name" value="Thiolase_N"/>
    <property type="match status" value="1"/>
</dbReference>
<comment type="caution">
    <text evidence="7">The sequence shown here is derived from an EMBL/GenBank/DDBJ whole genome shotgun (WGS) entry which is preliminary data.</text>
</comment>
<dbReference type="InterPro" id="IPR020610">
    <property type="entry name" value="Thiolase_AS"/>
</dbReference>
<reference evidence="7 8" key="1">
    <citation type="submission" date="2022-10" db="EMBL/GenBank/DDBJ databases">
        <title>paucibacter sp. hw8 Genome sequencing.</title>
        <authorList>
            <person name="Park S."/>
        </authorList>
    </citation>
    <scope>NUCLEOTIDE SEQUENCE [LARGE SCALE GENOMIC DNA]</scope>
    <source>
        <strain evidence="8">hw8</strain>
    </source>
</reference>
<keyword evidence="3 4" id="KW-0012">Acyltransferase</keyword>
<proteinExistence type="inferred from homology"/>
<dbReference type="Pfam" id="PF02803">
    <property type="entry name" value="Thiolase_C"/>
    <property type="match status" value="1"/>
</dbReference>
<feature type="domain" description="Thiolase C-terminal" evidence="6">
    <location>
        <begin position="271"/>
        <end position="393"/>
    </location>
</feature>
<dbReference type="PIRSF" id="PIRSF000429">
    <property type="entry name" value="Ac-CoA_Ac_transf"/>
    <property type="match status" value="1"/>
</dbReference>
<dbReference type="RefSeq" id="WP_273597849.1">
    <property type="nucleotide sequence ID" value="NZ_JAQQXS010000015.1"/>
</dbReference>
<evidence type="ECO:0000256" key="2">
    <source>
        <dbReference type="ARBA" id="ARBA00022679"/>
    </source>
</evidence>
<dbReference type="CDD" id="cd00751">
    <property type="entry name" value="thiolase"/>
    <property type="match status" value="1"/>
</dbReference>
<dbReference type="InterPro" id="IPR020617">
    <property type="entry name" value="Thiolase_C"/>
</dbReference>
<dbReference type="PROSITE" id="PS00098">
    <property type="entry name" value="THIOLASE_1"/>
    <property type="match status" value="1"/>
</dbReference>
<evidence type="ECO:0000256" key="4">
    <source>
        <dbReference type="RuleBase" id="RU003557"/>
    </source>
</evidence>
<evidence type="ECO:0000256" key="1">
    <source>
        <dbReference type="ARBA" id="ARBA00010982"/>
    </source>
</evidence>
<dbReference type="EMBL" id="JAQQXS010000015">
    <property type="protein sequence ID" value="MDC8786736.1"/>
    <property type="molecule type" value="Genomic_DNA"/>
</dbReference>
<dbReference type="InterPro" id="IPR016039">
    <property type="entry name" value="Thiolase-like"/>
</dbReference>